<dbReference type="InterPro" id="IPR039494">
    <property type="entry name" value="F8A"/>
</dbReference>
<dbReference type="EMBL" id="GDHF01022006">
    <property type="protein sequence ID" value="JAI30308.1"/>
    <property type="molecule type" value="Transcribed_RNA"/>
</dbReference>
<dbReference type="InterPro" id="IPR011990">
    <property type="entry name" value="TPR-like_helical_dom_sf"/>
</dbReference>
<gene>
    <name evidence="1" type="primary">F8a1</name>
    <name evidence="1" type="ORF">c0_g1_i1</name>
</gene>
<dbReference type="OrthoDB" id="10249246at2759"/>
<dbReference type="GO" id="GO:0005769">
    <property type="term" value="C:early endosome"/>
    <property type="evidence" value="ECO:0007669"/>
    <property type="project" value="TreeGrafter"/>
</dbReference>
<accession>A0A0K8UUX4</accession>
<dbReference type="PANTHER" id="PTHR16797">
    <property type="entry name" value="FACTOR VIII-ASSOCIATED GENE 1"/>
    <property type="match status" value="1"/>
</dbReference>
<reference evidence="1" key="1">
    <citation type="submission" date="2015-06" db="EMBL/GenBank/DDBJ databases">
        <authorList>
            <person name="Hoefler B.C."/>
            <person name="Straight P.D."/>
        </authorList>
    </citation>
    <scope>NUCLEOTIDE SEQUENCE</scope>
</reference>
<dbReference type="GO" id="GO:0099518">
    <property type="term" value="P:vesicle cytoskeletal trafficking"/>
    <property type="evidence" value="ECO:0007669"/>
    <property type="project" value="TreeGrafter"/>
</dbReference>
<name>A0A0K8UUX4_BACLA</name>
<organism evidence="1">
    <name type="scientific">Bactrocera latifrons</name>
    <name type="common">Malaysian fruit fly</name>
    <name type="synonym">Chaetodacus latifrons</name>
    <dbReference type="NCBI Taxonomy" id="174628"/>
    <lineage>
        <taxon>Eukaryota</taxon>
        <taxon>Metazoa</taxon>
        <taxon>Ecdysozoa</taxon>
        <taxon>Arthropoda</taxon>
        <taxon>Hexapoda</taxon>
        <taxon>Insecta</taxon>
        <taxon>Pterygota</taxon>
        <taxon>Neoptera</taxon>
        <taxon>Endopterygota</taxon>
        <taxon>Diptera</taxon>
        <taxon>Brachycera</taxon>
        <taxon>Muscomorpha</taxon>
        <taxon>Tephritoidea</taxon>
        <taxon>Tephritidae</taxon>
        <taxon>Bactrocera</taxon>
        <taxon>Bactrocera</taxon>
    </lineage>
</organism>
<dbReference type="PANTHER" id="PTHR16797:SF4">
    <property type="entry name" value="40-KDA HUNTINGTIN-ASSOCIATED PROTEIN"/>
    <property type="match status" value="1"/>
</dbReference>
<evidence type="ECO:0000313" key="1">
    <source>
        <dbReference type="EMBL" id="JAI30308.1"/>
    </source>
</evidence>
<dbReference type="Gene3D" id="1.25.40.10">
    <property type="entry name" value="Tetratricopeptide repeat domain"/>
    <property type="match status" value="1"/>
</dbReference>
<sequence>MDNYPQKLIDQYLKVSNKLKKFDRIVFKRFAPNVTEVLDEFTRLATRFEEAGIYQYAAMCHLGVAKCELSSGNVVNECQAYLKAARAFMRANNTNAALQLRSNGGECTEGALRCYCQALERCPDDTVLKAAIIREMSPLQPHYDGCSSFASPAHRIFELELAAHASLEQKDFLTALQQLDDIVDNICERKQCELYTDLLQRVEILRLLLLIALNLPPARQSPSHIKLIEYYERLADLDDENATNIGSPLATASGSHYSTGTYVPLQMKWELAEIVLAWKECRMSDFKIMLEQFLVNFNALNDAHRHVVRYICERIAQKH</sequence>
<dbReference type="AlphaFoldDB" id="A0A0K8UUX4"/>
<protein>
    <submittedName>
        <fullName evidence="1">Factor VIII intron 22 protein</fullName>
    </submittedName>
</protein>
<proteinExistence type="predicted"/>
<dbReference type="SUPFAM" id="SSF48452">
    <property type="entry name" value="TPR-like"/>
    <property type="match status" value="1"/>
</dbReference>